<dbReference type="SUPFAM" id="SSF52540">
    <property type="entry name" value="P-loop containing nucleoside triphosphate hydrolases"/>
    <property type="match status" value="1"/>
</dbReference>
<reference evidence="2" key="1">
    <citation type="submission" date="2022-11" db="UniProtKB">
        <authorList>
            <consortium name="WormBaseParasite"/>
        </authorList>
    </citation>
    <scope>IDENTIFICATION</scope>
</reference>
<dbReference type="WBParaSite" id="Gr19_v10_g8710.t1">
    <property type="protein sequence ID" value="Gr19_v10_g8710.t1"/>
    <property type="gene ID" value="Gr19_v10_g8710"/>
</dbReference>
<accession>A0A914ICU1</accession>
<dbReference type="InterPro" id="IPR027417">
    <property type="entry name" value="P-loop_NTPase"/>
</dbReference>
<proteinExistence type="predicted"/>
<dbReference type="AlphaFoldDB" id="A0A914ICU1"/>
<sequence>MRLMSAHFAKVLVYASSNVACFAHFPRTKGNGQKYPKGTFVRHRHGNTMPIGCYDPNDALGGWWERIVGQAPEYTFSLAKMFVERMLEEAELQWHNNETDSVNNDVLLVNAGEEDHHHHTMSEQQINVKILVLGPPRSGKTSIANYLADSQDAVSKDYRPTQGVRIVEFESNQLELEGDRVNAEVELWDCSGDRNFESCWPAIRHRCNGIIFVCNPELSTGNDLLIWYTEFALRAEIGTKNLLVLLHHTNESTNHSAIAAFHLPSEMGAIPVIPSNIDREGEVLRVAFNNFLCDIIADVHSTAQQ</sequence>
<name>A0A914ICU1_GLORO</name>
<dbReference type="Proteomes" id="UP000887572">
    <property type="component" value="Unplaced"/>
</dbReference>
<evidence type="ECO:0000313" key="1">
    <source>
        <dbReference type="Proteomes" id="UP000887572"/>
    </source>
</evidence>
<dbReference type="Gene3D" id="3.40.50.300">
    <property type="entry name" value="P-loop containing nucleotide triphosphate hydrolases"/>
    <property type="match status" value="1"/>
</dbReference>
<keyword evidence="1" id="KW-1185">Reference proteome</keyword>
<evidence type="ECO:0000313" key="2">
    <source>
        <dbReference type="WBParaSite" id="Gr19_v10_g8710.t1"/>
    </source>
</evidence>
<dbReference type="Pfam" id="PF08477">
    <property type="entry name" value="Roc"/>
    <property type="match status" value="1"/>
</dbReference>
<organism evidence="1 2">
    <name type="scientific">Globodera rostochiensis</name>
    <name type="common">Golden nematode worm</name>
    <name type="synonym">Heterodera rostochiensis</name>
    <dbReference type="NCBI Taxonomy" id="31243"/>
    <lineage>
        <taxon>Eukaryota</taxon>
        <taxon>Metazoa</taxon>
        <taxon>Ecdysozoa</taxon>
        <taxon>Nematoda</taxon>
        <taxon>Chromadorea</taxon>
        <taxon>Rhabditida</taxon>
        <taxon>Tylenchina</taxon>
        <taxon>Tylenchomorpha</taxon>
        <taxon>Tylenchoidea</taxon>
        <taxon>Heteroderidae</taxon>
        <taxon>Heteroderinae</taxon>
        <taxon>Globodera</taxon>
    </lineage>
</organism>
<protein>
    <submittedName>
        <fullName evidence="2">Rab-like protein 5</fullName>
    </submittedName>
</protein>